<dbReference type="EMBL" id="SJPR01000008">
    <property type="protein sequence ID" value="TWT93371.1"/>
    <property type="molecule type" value="Genomic_DNA"/>
</dbReference>
<dbReference type="NCBIfam" id="TIGR00152">
    <property type="entry name" value="dephospho-CoA kinase"/>
    <property type="match status" value="1"/>
</dbReference>
<comment type="pathway">
    <text evidence="5">Cofactor biosynthesis; coenzyme A biosynthesis; CoA from (R)-pantothenate: step 5/5.</text>
</comment>
<keyword evidence="3 5" id="KW-0067">ATP-binding</keyword>
<dbReference type="PANTHER" id="PTHR10695:SF46">
    <property type="entry name" value="BIFUNCTIONAL COENZYME A SYNTHASE-RELATED"/>
    <property type="match status" value="1"/>
</dbReference>
<evidence type="ECO:0000313" key="8">
    <source>
        <dbReference type="Proteomes" id="UP000317421"/>
    </source>
</evidence>
<dbReference type="InterPro" id="IPR027417">
    <property type="entry name" value="P-loop_NTPase"/>
</dbReference>
<dbReference type="EC" id="2.7.1.24" evidence="5 6"/>
<evidence type="ECO:0000256" key="2">
    <source>
        <dbReference type="ARBA" id="ARBA00022741"/>
    </source>
</evidence>
<accession>A0A5C6A2B3</accession>
<dbReference type="Proteomes" id="UP000317421">
    <property type="component" value="Unassembled WGS sequence"/>
</dbReference>
<evidence type="ECO:0000256" key="4">
    <source>
        <dbReference type="ARBA" id="ARBA00022993"/>
    </source>
</evidence>
<dbReference type="RefSeq" id="WP_197526705.1">
    <property type="nucleotide sequence ID" value="NZ_SJPR01000008.1"/>
</dbReference>
<dbReference type="UniPathway" id="UPA00241">
    <property type="reaction ID" value="UER00356"/>
</dbReference>
<evidence type="ECO:0000256" key="3">
    <source>
        <dbReference type="ARBA" id="ARBA00022840"/>
    </source>
</evidence>
<dbReference type="GO" id="GO:0005737">
    <property type="term" value="C:cytoplasm"/>
    <property type="evidence" value="ECO:0007669"/>
    <property type="project" value="UniProtKB-SubCell"/>
</dbReference>
<dbReference type="GO" id="GO:0004140">
    <property type="term" value="F:dephospho-CoA kinase activity"/>
    <property type="evidence" value="ECO:0007669"/>
    <property type="project" value="UniProtKB-UniRule"/>
</dbReference>
<comment type="catalytic activity">
    <reaction evidence="5">
        <text>3'-dephospho-CoA + ATP = ADP + CoA + H(+)</text>
        <dbReference type="Rhea" id="RHEA:18245"/>
        <dbReference type="ChEBI" id="CHEBI:15378"/>
        <dbReference type="ChEBI" id="CHEBI:30616"/>
        <dbReference type="ChEBI" id="CHEBI:57287"/>
        <dbReference type="ChEBI" id="CHEBI:57328"/>
        <dbReference type="ChEBI" id="CHEBI:456216"/>
        <dbReference type="EC" id="2.7.1.24"/>
    </reaction>
</comment>
<name>A0A5C6A2B3_9BACT</name>
<sequence>MTILGLTGGIASGKSFVAALLAERGAVVLDADRHAHAVLAEPAVRDALVDRWGAGVLAEDGSLRRGEIARRVFGDDAAATAERRFLENLVHPRVRQRLRAELDRIAGGGAAGQGVAVAVLDIPLLIEAGWADECDAVLFVDTPLAVRQQRAATRGWSADELARREASQTPIDAKRAAADVVVPGADEAAAREVVDRVWRRWGLPDAR</sequence>
<evidence type="ECO:0000256" key="5">
    <source>
        <dbReference type="HAMAP-Rule" id="MF_00376"/>
    </source>
</evidence>
<comment type="subcellular location">
    <subcellularLocation>
        <location evidence="5">Cytoplasm</location>
    </subcellularLocation>
</comment>
<dbReference type="GO" id="GO:0015937">
    <property type="term" value="P:coenzyme A biosynthetic process"/>
    <property type="evidence" value="ECO:0007669"/>
    <property type="project" value="UniProtKB-UniRule"/>
</dbReference>
<feature type="binding site" evidence="5">
    <location>
        <begin position="11"/>
        <end position="16"/>
    </location>
    <ligand>
        <name>ATP</name>
        <dbReference type="ChEBI" id="CHEBI:30616"/>
    </ligand>
</feature>
<evidence type="ECO:0000256" key="6">
    <source>
        <dbReference type="NCBIfam" id="TIGR00152"/>
    </source>
</evidence>
<dbReference type="Gene3D" id="3.40.50.300">
    <property type="entry name" value="P-loop containing nucleotide triphosphate hydrolases"/>
    <property type="match status" value="1"/>
</dbReference>
<dbReference type="SUPFAM" id="SSF52540">
    <property type="entry name" value="P-loop containing nucleoside triphosphate hydrolases"/>
    <property type="match status" value="1"/>
</dbReference>
<keyword evidence="5 7" id="KW-0808">Transferase</keyword>
<dbReference type="PROSITE" id="PS51219">
    <property type="entry name" value="DPCK"/>
    <property type="match status" value="1"/>
</dbReference>
<comment type="function">
    <text evidence="5">Catalyzes the phosphorylation of the 3'-hydroxyl group of dephosphocoenzyme A to form coenzyme A.</text>
</comment>
<dbReference type="InterPro" id="IPR001977">
    <property type="entry name" value="Depp_CoAkinase"/>
</dbReference>
<proteinExistence type="inferred from homology"/>
<dbReference type="Pfam" id="PF01121">
    <property type="entry name" value="CoaE"/>
    <property type="match status" value="1"/>
</dbReference>
<keyword evidence="2 5" id="KW-0547">Nucleotide-binding</keyword>
<keyword evidence="5" id="KW-0963">Cytoplasm</keyword>
<keyword evidence="5 7" id="KW-0418">Kinase</keyword>
<dbReference type="GO" id="GO:0005524">
    <property type="term" value="F:ATP binding"/>
    <property type="evidence" value="ECO:0007669"/>
    <property type="project" value="UniProtKB-UniRule"/>
</dbReference>
<gene>
    <name evidence="5 7" type="primary">coaE</name>
    <name evidence="7" type="ORF">Pla108_38650</name>
</gene>
<protein>
    <recommendedName>
        <fullName evidence="5 6">Dephospho-CoA kinase</fullName>
        <ecNumber evidence="5 6">2.7.1.24</ecNumber>
    </recommendedName>
    <alternativeName>
        <fullName evidence="5">Dephosphocoenzyme A kinase</fullName>
    </alternativeName>
</protein>
<keyword evidence="4 5" id="KW-0173">Coenzyme A biosynthesis</keyword>
<dbReference type="CDD" id="cd02022">
    <property type="entry name" value="DPCK"/>
    <property type="match status" value="1"/>
</dbReference>
<comment type="caution">
    <text evidence="7">The sequence shown here is derived from an EMBL/GenBank/DDBJ whole genome shotgun (WGS) entry which is preliminary data.</text>
</comment>
<reference evidence="7 8" key="1">
    <citation type="submission" date="2019-02" db="EMBL/GenBank/DDBJ databases">
        <title>Deep-cultivation of Planctomycetes and their phenomic and genomic characterization uncovers novel biology.</title>
        <authorList>
            <person name="Wiegand S."/>
            <person name="Jogler M."/>
            <person name="Boedeker C."/>
            <person name="Pinto D."/>
            <person name="Vollmers J."/>
            <person name="Rivas-Marin E."/>
            <person name="Kohn T."/>
            <person name="Peeters S.H."/>
            <person name="Heuer A."/>
            <person name="Rast P."/>
            <person name="Oberbeckmann S."/>
            <person name="Bunk B."/>
            <person name="Jeske O."/>
            <person name="Meyerdierks A."/>
            <person name="Storesund J.E."/>
            <person name="Kallscheuer N."/>
            <person name="Luecker S."/>
            <person name="Lage O.M."/>
            <person name="Pohl T."/>
            <person name="Merkel B.J."/>
            <person name="Hornburger P."/>
            <person name="Mueller R.-W."/>
            <person name="Bruemmer F."/>
            <person name="Labrenz M."/>
            <person name="Spormann A.M."/>
            <person name="Op Den Camp H."/>
            <person name="Overmann J."/>
            <person name="Amann R."/>
            <person name="Jetten M.S.M."/>
            <person name="Mascher T."/>
            <person name="Medema M.H."/>
            <person name="Devos D.P."/>
            <person name="Kaster A.-K."/>
            <person name="Ovreas L."/>
            <person name="Rohde M."/>
            <person name="Galperin M.Y."/>
            <person name="Jogler C."/>
        </authorList>
    </citation>
    <scope>NUCLEOTIDE SEQUENCE [LARGE SCALE GENOMIC DNA]</scope>
    <source>
        <strain evidence="7 8">Pla108</strain>
    </source>
</reference>
<comment type="similarity">
    <text evidence="1 5">Belongs to the CoaE family.</text>
</comment>
<keyword evidence="8" id="KW-1185">Reference proteome</keyword>
<dbReference type="HAMAP" id="MF_00376">
    <property type="entry name" value="Dephospho_CoA_kinase"/>
    <property type="match status" value="1"/>
</dbReference>
<dbReference type="AlphaFoldDB" id="A0A5C6A2B3"/>
<evidence type="ECO:0000256" key="1">
    <source>
        <dbReference type="ARBA" id="ARBA00009018"/>
    </source>
</evidence>
<dbReference type="PANTHER" id="PTHR10695">
    <property type="entry name" value="DEPHOSPHO-COA KINASE-RELATED"/>
    <property type="match status" value="1"/>
</dbReference>
<evidence type="ECO:0000313" key="7">
    <source>
        <dbReference type="EMBL" id="TWT93371.1"/>
    </source>
</evidence>
<organism evidence="7 8">
    <name type="scientific">Botrimarina colliarenosi</name>
    <dbReference type="NCBI Taxonomy" id="2528001"/>
    <lineage>
        <taxon>Bacteria</taxon>
        <taxon>Pseudomonadati</taxon>
        <taxon>Planctomycetota</taxon>
        <taxon>Planctomycetia</taxon>
        <taxon>Pirellulales</taxon>
        <taxon>Lacipirellulaceae</taxon>
        <taxon>Botrimarina</taxon>
    </lineage>
</organism>